<dbReference type="EMBL" id="JACEIK010003544">
    <property type="protein sequence ID" value="MCD9642136.1"/>
    <property type="molecule type" value="Genomic_DNA"/>
</dbReference>
<accession>A0ABS8V709</accession>
<comment type="caution">
    <text evidence="1">The sequence shown here is derived from an EMBL/GenBank/DDBJ whole genome shotgun (WGS) entry which is preliminary data.</text>
</comment>
<dbReference type="Proteomes" id="UP000823775">
    <property type="component" value="Unassembled WGS sequence"/>
</dbReference>
<keyword evidence="2" id="KW-1185">Reference proteome</keyword>
<name>A0ABS8V709_DATST</name>
<reference evidence="1 2" key="1">
    <citation type="journal article" date="2021" name="BMC Genomics">
        <title>Datura genome reveals duplications of psychoactive alkaloid biosynthetic genes and high mutation rate following tissue culture.</title>
        <authorList>
            <person name="Rajewski A."/>
            <person name="Carter-House D."/>
            <person name="Stajich J."/>
            <person name="Litt A."/>
        </authorList>
    </citation>
    <scope>NUCLEOTIDE SEQUENCE [LARGE SCALE GENOMIC DNA]</scope>
    <source>
        <strain evidence="1">AR-01</strain>
    </source>
</reference>
<protein>
    <submittedName>
        <fullName evidence="1">Uncharacterized protein</fullName>
    </submittedName>
</protein>
<proteinExistence type="predicted"/>
<evidence type="ECO:0000313" key="2">
    <source>
        <dbReference type="Proteomes" id="UP000823775"/>
    </source>
</evidence>
<organism evidence="1 2">
    <name type="scientific">Datura stramonium</name>
    <name type="common">Jimsonweed</name>
    <name type="synonym">Common thornapple</name>
    <dbReference type="NCBI Taxonomy" id="4076"/>
    <lineage>
        <taxon>Eukaryota</taxon>
        <taxon>Viridiplantae</taxon>
        <taxon>Streptophyta</taxon>
        <taxon>Embryophyta</taxon>
        <taxon>Tracheophyta</taxon>
        <taxon>Spermatophyta</taxon>
        <taxon>Magnoliopsida</taxon>
        <taxon>eudicotyledons</taxon>
        <taxon>Gunneridae</taxon>
        <taxon>Pentapetalae</taxon>
        <taxon>asterids</taxon>
        <taxon>lamiids</taxon>
        <taxon>Solanales</taxon>
        <taxon>Solanaceae</taxon>
        <taxon>Solanoideae</taxon>
        <taxon>Datureae</taxon>
        <taxon>Datura</taxon>
    </lineage>
</organism>
<feature type="non-terminal residue" evidence="1">
    <location>
        <position position="255"/>
    </location>
</feature>
<gene>
    <name evidence="1" type="ORF">HAX54_028803</name>
</gene>
<sequence>MVYCPLKKDRINWADGFLNYMIENCQDTRGNNSLPYGMLISRILKVIDIDLSKYPAKEILSTYDNRAFANTSYMFSKGKWHKKARFKLKLKTAVEESPYEVDSSDAPKFSMKSLLKDALKIKASFRAVVDDLHNIQASLSQVASATTNIGMELVKIRSQLTLLQNEGVKSFNLVLKQVDSSSARAELSNNELLQTFKPYESPQDIQALANRGVRIDHTVLGRLLAVCWYNRLSLDKSKLANMKIPILLDYKIEYT</sequence>
<evidence type="ECO:0000313" key="1">
    <source>
        <dbReference type="EMBL" id="MCD9642136.1"/>
    </source>
</evidence>